<proteinExistence type="predicted"/>
<comment type="caution">
    <text evidence="2">The sequence shown here is derived from an EMBL/GenBank/DDBJ whole genome shotgun (WGS) entry which is preliminary data.</text>
</comment>
<name>A0A314Z406_PRUYE</name>
<keyword evidence="3" id="KW-1185">Reference proteome</keyword>
<dbReference type="OrthoDB" id="2126698at2759"/>
<evidence type="ECO:0000313" key="3">
    <source>
        <dbReference type="Proteomes" id="UP000250321"/>
    </source>
</evidence>
<evidence type="ECO:0000313" key="2">
    <source>
        <dbReference type="EMBL" id="PQQ12224.1"/>
    </source>
</evidence>
<dbReference type="Proteomes" id="UP000250321">
    <property type="component" value="Unassembled WGS sequence"/>
</dbReference>
<evidence type="ECO:0000256" key="1">
    <source>
        <dbReference type="SAM" id="Phobius"/>
    </source>
</evidence>
<dbReference type="AlphaFoldDB" id="A0A314Z406"/>
<keyword evidence="1" id="KW-0472">Membrane</keyword>
<accession>A0A314Z406</accession>
<gene>
    <name evidence="2" type="ORF">Pyn_40381</name>
</gene>
<keyword evidence="1" id="KW-0812">Transmembrane</keyword>
<protein>
    <submittedName>
        <fullName evidence="2">Protein DETOXIFICATION 18 isoform X2</fullName>
    </submittedName>
</protein>
<sequence>MTIAGLLGFKFKLYAKGLWIGITCGLSFQASTLLLITLLKEWPRSDLSKNPEEGSPVLV</sequence>
<organism evidence="2 3">
    <name type="scientific">Prunus yedoensis var. nudiflora</name>
    <dbReference type="NCBI Taxonomy" id="2094558"/>
    <lineage>
        <taxon>Eukaryota</taxon>
        <taxon>Viridiplantae</taxon>
        <taxon>Streptophyta</taxon>
        <taxon>Embryophyta</taxon>
        <taxon>Tracheophyta</taxon>
        <taxon>Spermatophyta</taxon>
        <taxon>Magnoliopsida</taxon>
        <taxon>eudicotyledons</taxon>
        <taxon>Gunneridae</taxon>
        <taxon>Pentapetalae</taxon>
        <taxon>rosids</taxon>
        <taxon>fabids</taxon>
        <taxon>Rosales</taxon>
        <taxon>Rosaceae</taxon>
        <taxon>Amygdaloideae</taxon>
        <taxon>Amygdaleae</taxon>
        <taxon>Prunus</taxon>
    </lineage>
</organism>
<keyword evidence="1" id="KW-1133">Transmembrane helix</keyword>
<feature type="transmembrane region" description="Helical" evidence="1">
    <location>
        <begin position="18"/>
        <end position="39"/>
    </location>
</feature>
<dbReference type="EMBL" id="PJQY01000365">
    <property type="protein sequence ID" value="PQQ12224.1"/>
    <property type="molecule type" value="Genomic_DNA"/>
</dbReference>
<reference evidence="2 3" key="1">
    <citation type="submission" date="2018-02" db="EMBL/GenBank/DDBJ databases">
        <title>Draft genome of wild Prunus yedoensis var. nudiflora.</title>
        <authorList>
            <person name="Baek S."/>
            <person name="Kim J.-H."/>
            <person name="Choi K."/>
            <person name="Kim G.-B."/>
            <person name="Cho A."/>
            <person name="Jang H."/>
            <person name="Shin C.-H."/>
            <person name="Yu H.-J."/>
            <person name="Mun J.-H."/>
        </authorList>
    </citation>
    <scope>NUCLEOTIDE SEQUENCE [LARGE SCALE GENOMIC DNA]</scope>
    <source>
        <strain evidence="3">cv. Jeju island</strain>
        <tissue evidence="2">Leaf</tissue>
    </source>
</reference>